<name>A0A232EKV3_9HYME</name>
<sequence length="71" mass="7895">MSNYYKRASIRVQCVNGRGATTERLPCKPEDLGSNPGSVTFSLHSSLVTIEKKITQLFEVPDKKPNDIISK</sequence>
<proteinExistence type="predicted"/>
<organism evidence="1 2">
    <name type="scientific">Trichomalopsis sarcophagae</name>
    <dbReference type="NCBI Taxonomy" id="543379"/>
    <lineage>
        <taxon>Eukaryota</taxon>
        <taxon>Metazoa</taxon>
        <taxon>Ecdysozoa</taxon>
        <taxon>Arthropoda</taxon>
        <taxon>Hexapoda</taxon>
        <taxon>Insecta</taxon>
        <taxon>Pterygota</taxon>
        <taxon>Neoptera</taxon>
        <taxon>Endopterygota</taxon>
        <taxon>Hymenoptera</taxon>
        <taxon>Apocrita</taxon>
        <taxon>Proctotrupomorpha</taxon>
        <taxon>Chalcidoidea</taxon>
        <taxon>Pteromalidae</taxon>
        <taxon>Pteromalinae</taxon>
        <taxon>Trichomalopsis</taxon>
    </lineage>
</organism>
<evidence type="ECO:0000313" key="2">
    <source>
        <dbReference type="Proteomes" id="UP000215335"/>
    </source>
</evidence>
<reference evidence="1 2" key="1">
    <citation type="journal article" date="2017" name="Curr. Biol.">
        <title>The Evolution of Venom by Co-option of Single-Copy Genes.</title>
        <authorList>
            <person name="Martinson E.O."/>
            <person name="Mrinalini"/>
            <person name="Kelkar Y.D."/>
            <person name="Chang C.H."/>
            <person name="Werren J.H."/>
        </authorList>
    </citation>
    <scope>NUCLEOTIDE SEQUENCE [LARGE SCALE GENOMIC DNA]</scope>
    <source>
        <strain evidence="1 2">Alberta</strain>
        <tissue evidence="1">Whole body</tissue>
    </source>
</reference>
<dbReference type="Proteomes" id="UP000215335">
    <property type="component" value="Unassembled WGS sequence"/>
</dbReference>
<comment type="caution">
    <text evidence="1">The sequence shown here is derived from an EMBL/GenBank/DDBJ whole genome shotgun (WGS) entry which is preliminary data.</text>
</comment>
<dbReference type="AlphaFoldDB" id="A0A232EKV3"/>
<protein>
    <submittedName>
        <fullName evidence="1">Uncharacterized protein</fullName>
    </submittedName>
</protein>
<keyword evidence="2" id="KW-1185">Reference proteome</keyword>
<accession>A0A232EKV3</accession>
<evidence type="ECO:0000313" key="1">
    <source>
        <dbReference type="EMBL" id="OXU18987.1"/>
    </source>
</evidence>
<dbReference type="EMBL" id="NNAY01003699">
    <property type="protein sequence ID" value="OXU18987.1"/>
    <property type="molecule type" value="Genomic_DNA"/>
</dbReference>
<gene>
    <name evidence="1" type="ORF">TSAR_010322</name>
</gene>